<evidence type="ECO:0000256" key="1">
    <source>
        <dbReference type="SAM" id="MobiDB-lite"/>
    </source>
</evidence>
<dbReference type="AlphaFoldDB" id="A0A423SVW6"/>
<protein>
    <submittedName>
        <fullName evidence="2">Uncharacterized protein</fullName>
    </submittedName>
</protein>
<name>A0A423SVW6_PENVA</name>
<feature type="region of interest" description="Disordered" evidence="1">
    <location>
        <begin position="303"/>
        <end position="326"/>
    </location>
</feature>
<dbReference type="SUPFAM" id="SSF47954">
    <property type="entry name" value="Cyclin-like"/>
    <property type="match status" value="1"/>
</dbReference>
<dbReference type="EMBL" id="QCYY01002695">
    <property type="protein sequence ID" value="ROT68301.1"/>
    <property type="molecule type" value="Genomic_DNA"/>
</dbReference>
<organism evidence="2 3">
    <name type="scientific">Penaeus vannamei</name>
    <name type="common">Whiteleg shrimp</name>
    <name type="synonym">Litopenaeus vannamei</name>
    <dbReference type="NCBI Taxonomy" id="6689"/>
    <lineage>
        <taxon>Eukaryota</taxon>
        <taxon>Metazoa</taxon>
        <taxon>Ecdysozoa</taxon>
        <taxon>Arthropoda</taxon>
        <taxon>Crustacea</taxon>
        <taxon>Multicrustacea</taxon>
        <taxon>Malacostraca</taxon>
        <taxon>Eumalacostraca</taxon>
        <taxon>Eucarida</taxon>
        <taxon>Decapoda</taxon>
        <taxon>Dendrobranchiata</taxon>
        <taxon>Penaeoidea</taxon>
        <taxon>Penaeidae</taxon>
        <taxon>Penaeus</taxon>
    </lineage>
</organism>
<dbReference type="Proteomes" id="UP000283509">
    <property type="component" value="Unassembled WGS sequence"/>
</dbReference>
<dbReference type="PANTHER" id="PTHR21615">
    <property type="entry name" value="CYCLIN N-TERMINAL DOMAIN-CONTAINING PROTEIN 1"/>
    <property type="match status" value="1"/>
</dbReference>
<proteinExistence type="predicted"/>
<dbReference type="PANTHER" id="PTHR21615:SF2">
    <property type="entry name" value="CYCLIN N-TERMINAL DOMAIN-CONTAINING PROTEIN 1"/>
    <property type="match status" value="1"/>
</dbReference>
<dbReference type="GO" id="GO:0007131">
    <property type="term" value="P:reciprocal meiotic recombination"/>
    <property type="evidence" value="ECO:0007669"/>
    <property type="project" value="TreeGrafter"/>
</dbReference>
<comment type="caution">
    <text evidence="2">The sequence shown here is derived from an EMBL/GenBank/DDBJ whole genome shotgun (WGS) entry which is preliminary data.</text>
</comment>
<sequence length="425" mass="47002">MGTPNQNNNSVLPLISSFLFNSSEPLWTWEACNEHVTAWLGKVLRENDHLLAEVRPAHSPSCLQSHARLLFGHESAARAYVRSEHVRHRALEMYCRFAPAHLDAQIAHVRTSTPPGAEQEERIRRLRARVEQQAPLRALTCLMVACKVAGERQVLPERPRLNPQILQRLLETEGFLYSFGDIVRSEKRVLEQLQFRCFKTTTALEMLQLLLCAVVLDCVGDGAKDSAIQCQFLTSLETLHRTSVRLLECALLNRVRVYDDFYHSVTGRRHLEARHRPTFERISQDQVLFVGAALVAGEGRLQRGGGGSRGVLPEGPHGDSLGGLPRVVPLRPEVRQAEVWQTEGGALVSHVNDSFTDDTQPVKLVGKAPSGGSKERASSSLEVWQTEGGALVSHVNDSFTDDTQPVKLVGKAPSGGSKERASSSL</sequence>
<accession>A0A423SVW6</accession>
<reference evidence="2 3" key="2">
    <citation type="submission" date="2019-01" db="EMBL/GenBank/DDBJ databases">
        <title>The decoding of complex shrimp genome reveals the adaptation for benthos swimmer, frequently molting mechanism and breeding impact on genome.</title>
        <authorList>
            <person name="Sun Y."/>
            <person name="Gao Y."/>
            <person name="Yu Y."/>
        </authorList>
    </citation>
    <scope>NUCLEOTIDE SEQUENCE [LARGE SCALE GENOMIC DNA]</scope>
    <source>
        <tissue evidence="2">Muscle</tissue>
    </source>
</reference>
<dbReference type="InterPro" id="IPR036915">
    <property type="entry name" value="Cyclin-like_sf"/>
</dbReference>
<keyword evidence="3" id="KW-1185">Reference proteome</keyword>
<dbReference type="GO" id="GO:0035861">
    <property type="term" value="C:site of double-strand break"/>
    <property type="evidence" value="ECO:0007669"/>
    <property type="project" value="TreeGrafter"/>
</dbReference>
<evidence type="ECO:0000313" key="3">
    <source>
        <dbReference type="Proteomes" id="UP000283509"/>
    </source>
</evidence>
<feature type="region of interest" description="Disordered" evidence="1">
    <location>
        <begin position="358"/>
        <end position="378"/>
    </location>
</feature>
<dbReference type="OrthoDB" id="6377531at2759"/>
<feature type="region of interest" description="Disordered" evidence="1">
    <location>
        <begin position="396"/>
        <end position="425"/>
    </location>
</feature>
<gene>
    <name evidence="2" type="ORF">C7M84_013576</name>
</gene>
<evidence type="ECO:0000313" key="2">
    <source>
        <dbReference type="EMBL" id="ROT68301.1"/>
    </source>
</evidence>
<reference evidence="2 3" key="1">
    <citation type="submission" date="2018-04" db="EMBL/GenBank/DDBJ databases">
        <authorList>
            <person name="Zhang X."/>
            <person name="Yuan J."/>
            <person name="Li F."/>
            <person name="Xiang J."/>
        </authorList>
    </citation>
    <scope>NUCLEOTIDE SEQUENCE [LARGE SCALE GENOMIC DNA]</scope>
    <source>
        <tissue evidence="2">Muscle</tissue>
    </source>
</reference>